<dbReference type="PANTHER" id="PTHR47429">
    <property type="entry name" value="PROTEIN TWIN LOV 1"/>
    <property type="match status" value="1"/>
</dbReference>
<accession>A0A1N6Y2T6</accession>
<feature type="domain" description="STAS" evidence="6">
    <location>
        <begin position="144"/>
        <end position="255"/>
    </location>
</feature>
<evidence type="ECO:0000256" key="2">
    <source>
        <dbReference type="ARBA" id="ARBA00022643"/>
    </source>
</evidence>
<dbReference type="InterPro" id="IPR002645">
    <property type="entry name" value="STAS_dom"/>
</dbReference>
<dbReference type="Pfam" id="PF01740">
    <property type="entry name" value="STAS"/>
    <property type="match status" value="1"/>
</dbReference>
<dbReference type="STRING" id="1017273.SAMN05443094_105131"/>
<dbReference type="SMART" id="SM00086">
    <property type="entry name" value="PAC"/>
    <property type="match status" value="1"/>
</dbReference>
<organism evidence="8 9">
    <name type="scientific">Domibacillus enclensis</name>
    <dbReference type="NCBI Taxonomy" id="1017273"/>
    <lineage>
        <taxon>Bacteria</taxon>
        <taxon>Bacillati</taxon>
        <taxon>Bacillota</taxon>
        <taxon>Bacilli</taxon>
        <taxon>Bacillales</taxon>
        <taxon>Bacillaceae</taxon>
        <taxon>Domibacillus</taxon>
    </lineage>
</organism>
<dbReference type="InterPro" id="IPR001610">
    <property type="entry name" value="PAC"/>
</dbReference>
<dbReference type="InterPro" id="IPR000014">
    <property type="entry name" value="PAS"/>
</dbReference>
<evidence type="ECO:0000256" key="3">
    <source>
        <dbReference type="ARBA" id="ARBA00022991"/>
    </source>
</evidence>
<dbReference type="Proteomes" id="UP000186385">
    <property type="component" value="Unassembled WGS sequence"/>
</dbReference>
<evidence type="ECO:0000313" key="7">
    <source>
        <dbReference type="EMBL" id="OXS77495.1"/>
    </source>
</evidence>
<feature type="domain" description="PAS" evidence="4">
    <location>
        <begin position="9"/>
        <end position="82"/>
    </location>
</feature>
<evidence type="ECO:0000259" key="5">
    <source>
        <dbReference type="PROSITE" id="PS50113"/>
    </source>
</evidence>
<dbReference type="AlphaFoldDB" id="A0A1N6Y2T6"/>
<dbReference type="RefSeq" id="WP_052698514.1">
    <property type="nucleotide sequence ID" value="NZ_FTLX01000005.1"/>
</dbReference>
<dbReference type="Pfam" id="PF13426">
    <property type="entry name" value="PAS_9"/>
    <property type="match status" value="1"/>
</dbReference>
<dbReference type="PROSITE" id="PS50801">
    <property type="entry name" value="STAS"/>
    <property type="match status" value="1"/>
</dbReference>
<dbReference type="OrthoDB" id="9812260at2"/>
<keyword evidence="10" id="KW-1185">Reference proteome</keyword>
<sequence>MNFITEQPSIQLLTETLNMVENGAVITDASKPDNPIVFMNDGFAHITGYTREEVLGKNCRFLQGEKTAPLSVQTMRQSIKEARPFQHTLLNYRKDGTPFWNKVDIKPVWINETLYFIGLQYDVTDKVHLNVDIESAKKEIEDLSIPIILLDDETMVVPLVGQMDAARSLLLMDKLSKQLYKTAVEKVIVDVTGLYLETDMSEQWMQNLQHTSKLMGAEVVVSGVSPKMAFHFNQTIHAVYDMTFYPSLQAALKEHGKRSL</sequence>
<gene>
    <name evidence="7" type="ORF">B1B05_11710</name>
    <name evidence="8" type="ORF">SAMN05443094_105131</name>
</gene>
<dbReference type="Gene3D" id="3.30.450.20">
    <property type="entry name" value="PAS domain"/>
    <property type="match status" value="1"/>
</dbReference>
<dbReference type="NCBIfam" id="TIGR00229">
    <property type="entry name" value="sensory_box"/>
    <property type="match status" value="1"/>
</dbReference>
<dbReference type="Gene3D" id="3.30.750.24">
    <property type="entry name" value="STAS domain"/>
    <property type="match status" value="1"/>
</dbReference>
<evidence type="ECO:0000259" key="4">
    <source>
        <dbReference type="PROSITE" id="PS50112"/>
    </source>
</evidence>
<dbReference type="Proteomes" id="UP000215545">
    <property type="component" value="Unassembled WGS sequence"/>
</dbReference>
<dbReference type="PROSITE" id="PS50112">
    <property type="entry name" value="PAS"/>
    <property type="match status" value="1"/>
</dbReference>
<dbReference type="EMBL" id="FTLX01000005">
    <property type="protein sequence ID" value="SIR08867.1"/>
    <property type="molecule type" value="Genomic_DNA"/>
</dbReference>
<keyword evidence="3" id="KW-0157">Chromophore</keyword>
<evidence type="ECO:0000256" key="1">
    <source>
        <dbReference type="ARBA" id="ARBA00022630"/>
    </source>
</evidence>
<keyword evidence="2" id="KW-0288">FMN</keyword>
<name>A0A1N6Y2T6_9BACI</name>
<evidence type="ECO:0000313" key="10">
    <source>
        <dbReference type="Proteomes" id="UP000215545"/>
    </source>
</evidence>
<dbReference type="InterPro" id="IPR035965">
    <property type="entry name" value="PAS-like_dom_sf"/>
</dbReference>
<reference evidence="8 9" key="1">
    <citation type="submission" date="2017-01" db="EMBL/GenBank/DDBJ databases">
        <authorList>
            <person name="Mah S.A."/>
            <person name="Swanson W.J."/>
            <person name="Moy G.W."/>
            <person name="Vacquier V.D."/>
        </authorList>
    </citation>
    <scope>NUCLEOTIDE SEQUENCE [LARGE SCALE GENOMIC DNA]</scope>
    <source>
        <strain evidence="8 9">NIO-1016</strain>
    </source>
</reference>
<proteinExistence type="predicted"/>
<dbReference type="SUPFAM" id="SSF55785">
    <property type="entry name" value="PYP-like sensor domain (PAS domain)"/>
    <property type="match status" value="1"/>
</dbReference>
<dbReference type="CDD" id="cd00130">
    <property type="entry name" value="PAS"/>
    <property type="match status" value="1"/>
</dbReference>
<dbReference type="SUPFAM" id="SSF52091">
    <property type="entry name" value="SpoIIaa-like"/>
    <property type="match status" value="1"/>
</dbReference>
<dbReference type="PANTHER" id="PTHR47429:SF2">
    <property type="entry name" value="PROTEIN TWIN LOV 1"/>
    <property type="match status" value="1"/>
</dbReference>
<dbReference type="InterPro" id="IPR000700">
    <property type="entry name" value="PAS-assoc_C"/>
</dbReference>
<dbReference type="PROSITE" id="PS50113">
    <property type="entry name" value="PAC"/>
    <property type="match status" value="1"/>
</dbReference>
<dbReference type="EMBL" id="MWSK01000005">
    <property type="protein sequence ID" value="OXS77495.1"/>
    <property type="molecule type" value="Genomic_DNA"/>
</dbReference>
<evidence type="ECO:0000313" key="9">
    <source>
        <dbReference type="Proteomes" id="UP000186385"/>
    </source>
</evidence>
<evidence type="ECO:0000259" key="6">
    <source>
        <dbReference type="PROSITE" id="PS50801"/>
    </source>
</evidence>
<protein>
    <submittedName>
        <fullName evidence="8">PAS domain S-box-containing protein</fullName>
    </submittedName>
</protein>
<dbReference type="CDD" id="cd07041">
    <property type="entry name" value="STAS_RsbR_RsbS_like"/>
    <property type="match status" value="1"/>
</dbReference>
<dbReference type="InterPro" id="IPR036513">
    <property type="entry name" value="STAS_dom_sf"/>
</dbReference>
<reference evidence="7" key="3">
    <citation type="submission" date="2017-03" db="EMBL/GenBank/DDBJ databases">
        <authorList>
            <person name="Dastager S.G."/>
            <person name="Neurgaonkar P.S."/>
            <person name="Dharne M.S."/>
        </authorList>
    </citation>
    <scope>NUCLEOTIDE SEQUENCE</scope>
    <source>
        <strain evidence="7">DSM 25145</strain>
    </source>
</reference>
<feature type="domain" description="PAC" evidence="5">
    <location>
        <begin position="83"/>
        <end position="135"/>
    </location>
</feature>
<keyword evidence="1" id="KW-0285">Flavoprotein</keyword>
<evidence type="ECO:0000313" key="8">
    <source>
        <dbReference type="EMBL" id="SIR08867.1"/>
    </source>
</evidence>
<reference evidence="10" key="2">
    <citation type="submission" date="2017-03" db="EMBL/GenBank/DDBJ databases">
        <title>Bacillus sp. V-88(T) DSM27956, whole genome shotgun sequencing project.</title>
        <authorList>
            <person name="Dastager S.G."/>
            <person name="Neurgaonkar P.S."/>
            <person name="Dharne M.S."/>
        </authorList>
    </citation>
    <scope>NUCLEOTIDE SEQUENCE [LARGE SCALE GENOMIC DNA]</scope>
    <source>
        <strain evidence="10">DSM 25145</strain>
    </source>
</reference>